<proteinExistence type="predicted"/>
<reference evidence="1 2" key="1">
    <citation type="submission" date="2019-02" db="EMBL/GenBank/DDBJ databases">
        <title>The draft genome of Kosakonia quasisacchari strain WCHKQ120001.</title>
        <authorList>
            <person name="Wang C."/>
            <person name="Feng Y."/>
            <person name="Zong Z."/>
        </authorList>
    </citation>
    <scope>NUCLEOTIDE SEQUENCE [LARGE SCALE GENOMIC DNA]</scope>
    <source>
        <strain evidence="1 2">WCHKQ120001</strain>
    </source>
</reference>
<name>A0A4R0I3L7_9ENTR</name>
<gene>
    <name evidence="1" type="ORF">E0L21_00960</name>
</gene>
<dbReference type="Proteomes" id="UP000291793">
    <property type="component" value="Unassembled WGS sequence"/>
</dbReference>
<evidence type="ECO:0000313" key="1">
    <source>
        <dbReference type="EMBL" id="TCC14859.1"/>
    </source>
</evidence>
<dbReference type="EMBL" id="SJOP01000001">
    <property type="protein sequence ID" value="TCC14859.1"/>
    <property type="molecule type" value="Genomic_DNA"/>
</dbReference>
<dbReference type="OrthoDB" id="9785276at2"/>
<keyword evidence="2" id="KW-1185">Reference proteome</keyword>
<comment type="caution">
    <text evidence="1">The sequence shown here is derived from an EMBL/GenBank/DDBJ whole genome shotgun (WGS) entry which is preliminary data.</text>
</comment>
<sequence>MGLSIFCGVPDTQNNDTGVGLRVNHLNATTIMIGKKIADNIRGRTPLLRSNADDFVARESPIRGKLVRA</sequence>
<dbReference type="RefSeq" id="WP_131406204.1">
    <property type="nucleotide sequence ID" value="NZ_SJOP01000001.1"/>
</dbReference>
<evidence type="ECO:0000313" key="2">
    <source>
        <dbReference type="Proteomes" id="UP000291793"/>
    </source>
</evidence>
<accession>A0A4R0I3L7</accession>
<organism evidence="1 2">
    <name type="scientific">Kosakonia quasisacchari</name>
    <dbReference type="NCBI Taxonomy" id="2529380"/>
    <lineage>
        <taxon>Bacteria</taxon>
        <taxon>Pseudomonadati</taxon>
        <taxon>Pseudomonadota</taxon>
        <taxon>Gammaproteobacteria</taxon>
        <taxon>Enterobacterales</taxon>
        <taxon>Enterobacteriaceae</taxon>
        <taxon>Kosakonia</taxon>
    </lineage>
</organism>
<dbReference type="AlphaFoldDB" id="A0A4R0I3L7"/>
<protein>
    <submittedName>
        <fullName evidence="1">Uncharacterized protein</fullName>
    </submittedName>
</protein>